<accession>A0AA39HYI7</accession>
<dbReference type="GO" id="GO:0046872">
    <property type="term" value="F:metal ion binding"/>
    <property type="evidence" value="ECO:0007669"/>
    <property type="project" value="UniProtKB-KW"/>
</dbReference>
<dbReference type="GO" id="GO:0002020">
    <property type="term" value="F:protease binding"/>
    <property type="evidence" value="ECO:0007669"/>
    <property type="project" value="TreeGrafter"/>
</dbReference>
<reference evidence="8" key="1">
    <citation type="submission" date="2023-06" db="EMBL/GenBank/DDBJ databases">
        <title>Genomic analysis of the entomopathogenic nematode Steinernema hermaphroditum.</title>
        <authorList>
            <person name="Schwarz E.M."/>
            <person name="Heppert J.K."/>
            <person name="Baniya A."/>
            <person name="Schwartz H.T."/>
            <person name="Tan C.-H."/>
            <person name="Antoshechkin I."/>
            <person name="Sternberg P.W."/>
            <person name="Goodrich-Blair H."/>
            <person name="Dillman A.R."/>
        </authorList>
    </citation>
    <scope>NUCLEOTIDE SEQUENCE</scope>
    <source>
        <strain evidence="8">PS9179</strain>
        <tissue evidence="8">Whole animal</tissue>
    </source>
</reference>
<evidence type="ECO:0000256" key="4">
    <source>
        <dbReference type="PIRSR" id="PIRSR601820-1"/>
    </source>
</evidence>
<comment type="caution">
    <text evidence="8">The sequence shown here is derived from an EMBL/GenBank/DDBJ whole genome shotgun (WGS) entry which is preliminary data.</text>
</comment>
<dbReference type="SUPFAM" id="SSF50242">
    <property type="entry name" value="TIMP-like"/>
    <property type="match status" value="1"/>
</dbReference>
<dbReference type="GO" id="GO:0051045">
    <property type="term" value="P:negative regulation of membrane protein ectodomain proteolysis"/>
    <property type="evidence" value="ECO:0007669"/>
    <property type="project" value="TreeGrafter"/>
</dbReference>
<evidence type="ECO:0000256" key="3">
    <source>
        <dbReference type="ARBA" id="ARBA00023157"/>
    </source>
</evidence>
<keyword evidence="4" id="KW-0479">Metal-binding</keyword>
<keyword evidence="4" id="KW-0862">Zinc</keyword>
<evidence type="ECO:0000259" key="7">
    <source>
        <dbReference type="PROSITE" id="PS50189"/>
    </source>
</evidence>
<dbReference type="GO" id="GO:0008191">
    <property type="term" value="F:metalloendopeptidase inhibitor activity"/>
    <property type="evidence" value="ECO:0007669"/>
    <property type="project" value="InterPro"/>
</dbReference>
<feature type="chain" id="PRO_5041220522" description="NTR domain-containing protein" evidence="6">
    <location>
        <begin position="18"/>
        <end position="158"/>
    </location>
</feature>
<dbReference type="PROSITE" id="PS50189">
    <property type="entry name" value="NTR"/>
    <property type="match status" value="1"/>
</dbReference>
<keyword evidence="6" id="KW-0732">Signal</keyword>
<organism evidence="8 9">
    <name type="scientific">Steinernema hermaphroditum</name>
    <dbReference type="NCBI Taxonomy" id="289476"/>
    <lineage>
        <taxon>Eukaryota</taxon>
        <taxon>Metazoa</taxon>
        <taxon>Ecdysozoa</taxon>
        <taxon>Nematoda</taxon>
        <taxon>Chromadorea</taxon>
        <taxon>Rhabditida</taxon>
        <taxon>Tylenchina</taxon>
        <taxon>Panagrolaimomorpha</taxon>
        <taxon>Strongyloidoidea</taxon>
        <taxon>Steinernematidae</taxon>
        <taxon>Steinernema</taxon>
    </lineage>
</organism>
<name>A0AA39HYI7_9BILA</name>
<keyword evidence="9" id="KW-1185">Reference proteome</keyword>
<dbReference type="GO" id="GO:0031012">
    <property type="term" value="C:extracellular matrix"/>
    <property type="evidence" value="ECO:0007669"/>
    <property type="project" value="TreeGrafter"/>
</dbReference>
<sequence length="158" mass="17745">MHRTVLLLCLLFAVAFGCNCDVFPSTPKEKFCRSNFVGALSIISKTGHTGDFPFVVYEARSLGKKTIFKASPIDLHGESLTISILTQKDLEIDPWTCGVNWLEEGKTYLLNGNVYHDELYINSCFEIDAQNEWDHVPAGIKNSLRDRSYGKNCSTSLF</sequence>
<dbReference type="InterPro" id="IPR001820">
    <property type="entry name" value="TIMP"/>
</dbReference>
<feature type="disulfide bond" evidence="5">
    <location>
        <begin position="32"/>
        <end position="153"/>
    </location>
</feature>
<dbReference type="InterPro" id="IPR001134">
    <property type="entry name" value="Netrin_domain"/>
</dbReference>
<evidence type="ECO:0000256" key="1">
    <source>
        <dbReference type="ARBA" id="ARBA00004613"/>
    </source>
</evidence>
<dbReference type="Proteomes" id="UP001175271">
    <property type="component" value="Unassembled WGS sequence"/>
</dbReference>
<comment type="subcellular location">
    <subcellularLocation>
        <location evidence="1">Secreted</location>
    </subcellularLocation>
</comment>
<feature type="binding site" evidence="4">
    <location>
        <position position="20"/>
    </location>
    <ligand>
        <name>Zn(2+)</name>
        <dbReference type="ChEBI" id="CHEBI:29105"/>
        <note>ligand shared with metalloproteinase partner</note>
    </ligand>
</feature>
<dbReference type="PANTHER" id="PTHR11844:SF25">
    <property type="entry name" value="NTR DOMAIN-CONTAINING PROTEIN"/>
    <property type="match status" value="1"/>
</dbReference>
<keyword evidence="3 5" id="KW-1015">Disulfide bond</keyword>
<dbReference type="PROSITE" id="PS51257">
    <property type="entry name" value="PROKAR_LIPOPROTEIN"/>
    <property type="match status" value="1"/>
</dbReference>
<evidence type="ECO:0000256" key="5">
    <source>
        <dbReference type="PIRSR" id="PIRSR601820-3"/>
    </source>
</evidence>
<evidence type="ECO:0000256" key="2">
    <source>
        <dbReference type="ARBA" id="ARBA00022525"/>
    </source>
</evidence>
<dbReference type="Pfam" id="PF00965">
    <property type="entry name" value="TIMP"/>
    <property type="match status" value="1"/>
</dbReference>
<dbReference type="AlphaFoldDB" id="A0AA39HYI7"/>
<dbReference type="GO" id="GO:0005615">
    <property type="term" value="C:extracellular space"/>
    <property type="evidence" value="ECO:0007669"/>
    <property type="project" value="TreeGrafter"/>
</dbReference>
<dbReference type="EMBL" id="JAUCMV010000003">
    <property type="protein sequence ID" value="KAK0413154.1"/>
    <property type="molecule type" value="Genomic_DNA"/>
</dbReference>
<evidence type="ECO:0000256" key="6">
    <source>
        <dbReference type="SAM" id="SignalP"/>
    </source>
</evidence>
<feature type="signal peptide" evidence="6">
    <location>
        <begin position="1"/>
        <end position="17"/>
    </location>
</feature>
<dbReference type="InterPro" id="IPR008993">
    <property type="entry name" value="TIMP-like_OB-fold"/>
</dbReference>
<protein>
    <recommendedName>
        <fullName evidence="7">NTR domain-containing protein</fullName>
    </recommendedName>
</protein>
<evidence type="ECO:0000313" key="9">
    <source>
        <dbReference type="Proteomes" id="UP001175271"/>
    </source>
</evidence>
<dbReference type="Gene3D" id="2.40.50.120">
    <property type="match status" value="1"/>
</dbReference>
<feature type="disulfide bond" evidence="5">
    <location>
        <begin position="20"/>
        <end position="97"/>
    </location>
</feature>
<evidence type="ECO:0000313" key="8">
    <source>
        <dbReference type="EMBL" id="KAK0413154.1"/>
    </source>
</evidence>
<feature type="domain" description="NTR" evidence="7">
    <location>
        <begin position="18"/>
        <end position="153"/>
    </location>
</feature>
<proteinExistence type="predicted"/>
<keyword evidence="2" id="KW-0964">Secreted</keyword>
<gene>
    <name evidence="8" type="ORF">QR680_006629</name>
</gene>
<dbReference type="PANTHER" id="PTHR11844">
    <property type="entry name" value="METALLOPROTEASE INHIBITOR"/>
    <property type="match status" value="1"/>
</dbReference>